<feature type="non-terminal residue" evidence="2">
    <location>
        <position position="1"/>
    </location>
</feature>
<name>A0AAD2H564_9AGAR</name>
<evidence type="ECO:0000256" key="1">
    <source>
        <dbReference type="SAM" id="MobiDB-lite"/>
    </source>
</evidence>
<comment type="caution">
    <text evidence="2">The sequence shown here is derived from an EMBL/GenBank/DDBJ whole genome shotgun (WGS) entry which is preliminary data.</text>
</comment>
<reference evidence="2" key="1">
    <citation type="submission" date="2023-11" db="EMBL/GenBank/DDBJ databases">
        <authorList>
            <person name="De Vega J J."/>
            <person name="De Vega J J."/>
        </authorList>
    </citation>
    <scope>NUCLEOTIDE SEQUENCE</scope>
</reference>
<feature type="region of interest" description="Disordered" evidence="1">
    <location>
        <begin position="1"/>
        <end position="33"/>
    </location>
</feature>
<proteinExistence type="predicted"/>
<evidence type="ECO:0000313" key="2">
    <source>
        <dbReference type="EMBL" id="CAK5267752.1"/>
    </source>
</evidence>
<keyword evidence="3" id="KW-1185">Reference proteome</keyword>
<dbReference type="Proteomes" id="UP001295794">
    <property type="component" value="Unassembled WGS sequence"/>
</dbReference>
<gene>
    <name evidence="2" type="ORF">MYCIT1_LOCUS10532</name>
</gene>
<accession>A0AAD2H564</accession>
<protein>
    <submittedName>
        <fullName evidence="2">Uncharacterized protein</fullName>
    </submittedName>
</protein>
<evidence type="ECO:0000313" key="3">
    <source>
        <dbReference type="Proteomes" id="UP001295794"/>
    </source>
</evidence>
<feature type="compositionally biased region" description="Basic residues" evidence="1">
    <location>
        <begin position="1"/>
        <end position="13"/>
    </location>
</feature>
<dbReference type="EMBL" id="CAVNYO010000133">
    <property type="protein sequence ID" value="CAK5267752.1"/>
    <property type="molecule type" value="Genomic_DNA"/>
</dbReference>
<organism evidence="2 3">
    <name type="scientific">Mycena citricolor</name>
    <dbReference type="NCBI Taxonomy" id="2018698"/>
    <lineage>
        <taxon>Eukaryota</taxon>
        <taxon>Fungi</taxon>
        <taxon>Dikarya</taxon>
        <taxon>Basidiomycota</taxon>
        <taxon>Agaricomycotina</taxon>
        <taxon>Agaricomycetes</taxon>
        <taxon>Agaricomycetidae</taxon>
        <taxon>Agaricales</taxon>
        <taxon>Marasmiineae</taxon>
        <taxon>Mycenaceae</taxon>
        <taxon>Mycena</taxon>
    </lineage>
</organism>
<sequence length="101" mass="11333">AQARRKGRKRARGRNTDCTIYGSVNGDRQAETKQSPEECTAEHLVSGASSFAPCAVIFLARLRRRVGQAHDRLRRYALLRNLNIIERSMESSRRSCIGSGE</sequence>
<dbReference type="AlphaFoldDB" id="A0AAD2H564"/>